<evidence type="ECO:0000313" key="15">
    <source>
        <dbReference type="Proteomes" id="UP000190285"/>
    </source>
</evidence>
<evidence type="ECO:0000256" key="9">
    <source>
        <dbReference type="ARBA" id="ARBA00048792"/>
    </source>
</evidence>
<dbReference type="InterPro" id="IPR017900">
    <property type="entry name" value="4Fe4S_Fe_S_CS"/>
</dbReference>
<reference evidence="15" key="1">
    <citation type="submission" date="2017-02" db="EMBL/GenBank/DDBJ databases">
        <authorList>
            <person name="Varghese N."/>
            <person name="Submissions S."/>
        </authorList>
    </citation>
    <scope>NUCLEOTIDE SEQUENCE [LARGE SCALE GENOMIC DNA]</scope>
    <source>
        <strain evidence="15">M1</strain>
    </source>
</reference>
<dbReference type="EMBL" id="FUZT01000005">
    <property type="protein sequence ID" value="SKC70611.1"/>
    <property type="molecule type" value="Genomic_DNA"/>
</dbReference>
<dbReference type="GO" id="GO:0004159">
    <property type="term" value="F:dihydropyrimidine dehydrogenase (NAD+) activity"/>
    <property type="evidence" value="ECO:0007669"/>
    <property type="project" value="UniProtKB-EC"/>
</dbReference>
<dbReference type="Pfam" id="PF01180">
    <property type="entry name" value="DHO_dh"/>
    <property type="match status" value="1"/>
</dbReference>
<organism evidence="14 15">
    <name type="scientific">Maledivibacter halophilus</name>
    <dbReference type="NCBI Taxonomy" id="36842"/>
    <lineage>
        <taxon>Bacteria</taxon>
        <taxon>Bacillati</taxon>
        <taxon>Bacillota</taxon>
        <taxon>Clostridia</taxon>
        <taxon>Peptostreptococcales</taxon>
        <taxon>Caminicellaceae</taxon>
        <taxon>Maledivibacter</taxon>
    </lineage>
</organism>
<sequence>MKADVSVNVCGIRHKNPIVVASATPSKDAKYMKKCVDAGAGGIIAKTISPEPLLQKYVSPRFTVLHKKGWPHAFSNYSCEFLAQYTPDEWAEELKVAADYCRKNDVVLYGSISGDTLENWGKMAKQAEETGIHALELNFGCPHPRDLGYLSGQELGSNPDVAAQVTKVVCDAVDIPVFVKLTAEAVNPMETARKVQEAGARGLTVVNRFPALELDIETGRPLLHSSFAGVGGPWMRPIMLKWVAKIGREIDLPISATNGIWGWKDVVKSIMVGASTVQTCTALMYSPKGFGMIQEYVDKLGEYMTRKGYKNIEELRGITIPQIKTWDKVDRDTQNVSVVDTDKCNGCNICENWCFRGAISYKEIDGKKKAQIDSNKCDGCGLCASLCGQNAIHMEGPKPIYLGDFS</sequence>
<dbReference type="PANTHER" id="PTHR43073">
    <property type="entry name" value="DIHYDROPYRIMIDINE DEHYDROGENASE [NADP(+)]"/>
    <property type="match status" value="1"/>
</dbReference>
<comment type="catalytic activity">
    <reaction evidence="9">
        <text>5,6-dihydrouracil + NAD(+) = uracil + NADH + H(+)</text>
        <dbReference type="Rhea" id="RHEA:20189"/>
        <dbReference type="ChEBI" id="CHEBI:15378"/>
        <dbReference type="ChEBI" id="CHEBI:15901"/>
        <dbReference type="ChEBI" id="CHEBI:17568"/>
        <dbReference type="ChEBI" id="CHEBI:57540"/>
        <dbReference type="ChEBI" id="CHEBI:57945"/>
        <dbReference type="EC" id="1.3.1.1"/>
    </reaction>
</comment>
<dbReference type="EC" id="1.3.1.1" evidence="12"/>
<dbReference type="RefSeq" id="WP_079491995.1">
    <property type="nucleotide sequence ID" value="NZ_FUZT01000005.1"/>
</dbReference>
<comment type="catalytic activity">
    <reaction evidence="8">
        <text>5,6-dihydrothymine + NAD(+) = thymine + NADH + H(+)</text>
        <dbReference type="Rhea" id="RHEA:28791"/>
        <dbReference type="ChEBI" id="CHEBI:15378"/>
        <dbReference type="ChEBI" id="CHEBI:17821"/>
        <dbReference type="ChEBI" id="CHEBI:27468"/>
        <dbReference type="ChEBI" id="CHEBI:57540"/>
        <dbReference type="ChEBI" id="CHEBI:57945"/>
        <dbReference type="EC" id="1.3.1.1"/>
    </reaction>
</comment>
<dbReference type="GO" id="GO:0006212">
    <property type="term" value="P:uracil catabolic process"/>
    <property type="evidence" value="ECO:0007669"/>
    <property type="project" value="TreeGrafter"/>
</dbReference>
<dbReference type="Proteomes" id="UP000190285">
    <property type="component" value="Unassembled WGS sequence"/>
</dbReference>
<keyword evidence="4" id="KW-0408">Iron</keyword>
<evidence type="ECO:0000256" key="10">
    <source>
        <dbReference type="ARBA" id="ARBA00049578"/>
    </source>
</evidence>
<evidence type="ECO:0000256" key="1">
    <source>
        <dbReference type="ARBA" id="ARBA00010804"/>
    </source>
</evidence>
<proteinExistence type="inferred from homology"/>
<dbReference type="PROSITE" id="PS51379">
    <property type="entry name" value="4FE4S_FER_2"/>
    <property type="match status" value="2"/>
</dbReference>
<dbReference type="PROSITE" id="PS00198">
    <property type="entry name" value="4FE4S_FER_1"/>
    <property type="match status" value="1"/>
</dbReference>
<keyword evidence="5" id="KW-0411">Iron-sulfur</keyword>
<evidence type="ECO:0000256" key="8">
    <source>
        <dbReference type="ARBA" id="ARBA00047685"/>
    </source>
</evidence>
<dbReference type="Pfam" id="PF12838">
    <property type="entry name" value="Fer4_7"/>
    <property type="match status" value="1"/>
</dbReference>
<feature type="domain" description="4Fe-4S ferredoxin-type" evidence="13">
    <location>
        <begin position="368"/>
        <end position="397"/>
    </location>
</feature>
<name>A0A1T5L3Q0_9FIRM</name>
<dbReference type="OrthoDB" id="9794954at2"/>
<dbReference type="InterPro" id="IPR005720">
    <property type="entry name" value="Dihydroorotate_DH_cat"/>
</dbReference>
<evidence type="ECO:0000256" key="3">
    <source>
        <dbReference type="ARBA" id="ARBA00023002"/>
    </source>
</evidence>
<keyword evidence="2" id="KW-0479">Metal-binding</keyword>
<evidence type="ECO:0000256" key="11">
    <source>
        <dbReference type="ARBA" id="ARBA00049714"/>
    </source>
</evidence>
<gene>
    <name evidence="14" type="ORF">SAMN02194393_02467</name>
</gene>
<evidence type="ECO:0000256" key="12">
    <source>
        <dbReference type="ARBA" id="ARBA00049728"/>
    </source>
</evidence>
<feature type="domain" description="4Fe-4S ferredoxin-type" evidence="13">
    <location>
        <begin position="335"/>
        <end position="364"/>
    </location>
</feature>
<dbReference type="GO" id="GO:0051536">
    <property type="term" value="F:iron-sulfur cluster binding"/>
    <property type="evidence" value="ECO:0007669"/>
    <property type="project" value="UniProtKB-KW"/>
</dbReference>
<evidence type="ECO:0000256" key="5">
    <source>
        <dbReference type="ARBA" id="ARBA00023014"/>
    </source>
</evidence>
<keyword evidence="3" id="KW-0560">Oxidoreductase</keyword>
<comment type="subunit">
    <text evidence="11">Heterotetramer of 2 PreA and 2 PreT subunits.</text>
</comment>
<comment type="similarity">
    <text evidence="1">Belongs to the dihydropyrimidine dehydrogenase family.</text>
</comment>
<evidence type="ECO:0000256" key="7">
    <source>
        <dbReference type="ARBA" id="ARBA00032722"/>
    </source>
</evidence>
<dbReference type="InterPro" id="IPR017896">
    <property type="entry name" value="4Fe4S_Fe-S-bd"/>
</dbReference>
<evidence type="ECO:0000313" key="14">
    <source>
        <dbReference type="EMBL" id="SKC70611.1"/>
    </source>
</evidence>
<protein>
    <recommendedName>
        <fullName evidence="12">dihydrouracil dehydrogenase (NAD(+))</fullName>
        <ecNumber evidence="12">1.3.1.1</ecNumber>
    </recommendedName>
    <alternativeName>
        <fullName evidence="7">Dihydrothymine dehydrogenase</fullName>
    </alternativeName>
    <alternativeName>
        <fullName evidence="6">Dihydrouracil dehydrogenase</fullName>
    </alternativeName>
</protein>
<dbReference type="GO" id="GO:0046872">
    <property type="term" value="F:metal ion binding"/>
    <property type="evidence" value="ECO:0007669"/>
    <property type="project" value="UniProtKB-KW"/>
</dbReference>
<dbReference type="STRING" id="36842.SAMN02194393_02467"/>
<comment type="function">
    <text evidence="10">Involved in pyrimidine base degradation. Catalyzes physiologically the reduction of uracil to 5,6-dihydrouracil (DHU) by using NADH as a specific cosubstrate. It also catalyzes the reverse reaction and the reduction of thymine to 5,6-dihydrothymine (DHT).</text>
</comment>
<accession>A0A1T5L3Q0</accession>
<dbReference type="Gene3D" id="3.20.20.70">
    <property type="entry name" value="Aldolase class I"/>
    <property type="match status" value="1"/>
</dbReference>
<evidence type="ECO:0000256" key="4">
    <source>
        <dbReference type="ARBA" id="ARBA00023004"/>
    </source>
</evidence>
<dbReference type="GO" id="GO:0002058">
    <property type="term" value="F:uracil binding"/>
    <property type="evidence" value="ECO:0007669"/>
    <property type="project" value="TreeGrafter"/>
</dbReference>
<evidence type="ECO:0000256" key="2">
    <source>
        <dbReference type="ARBA" id="ARBA00022723"/>
    </source>
</evidence>
<dbReference type="GO" id="GO:0005737">
    <property type="term" value="C:cytoplasm"/>
    <property type="evidence" value="ECO:0007669"/>
    <property type="project" value="InterPro"/>
</dbReference>
<keyword evidence="15" id="KW-1185">Reference proteome</keyword>
<evidence type="ECO:0000256" key="6">
    <source>
        <dbReference type="ARBA" id="ARBA00030119"/>
    </source>
</evidence>
<dbReference type="InterPro" id="IPR013785">
    <property type="entry name" value="Aldolase_TIM"/>
</dbReference>
<dbReference type="GO" id="GO:0050661">
    <property type="term" value="F:NADP binding"/>
    <property type="evidence" value="ECO:0007669"/>
    <property type="project" value="TreeGrafter"/>
</dbReference>
<dbReference type="SUPFAM" id="SSF51395">
    <property type="entry name" value="FMN-linked oxidoreductases"/>
    <property type="match status" value="1"/>
</dbReference>
<dbReference type="GO" id="GO:0006210">
    <property type="term" value="P:thymine catabolic process"/>
    <property type="evidence" value="ECO:0007669"/>
    <property type="project" value="TreeGrafter"/>
</dbReference>
<dbReference type="Gene3D" id="3.30.70.20">
    <property type="match status" value="1"/>
</dbReference>
<dbReference type="SUPFAM" id="SSF54862">
    <property type="entry name" value="4Fe-4S ferredoxins"/>
    <property type="match status" value="1"/>
</dbReference>
<dbReference type="PANTHER" id="PTHR43073:SF2">
    <property type="entry name" value="DIHYDROPYRIMIDINE DEHYDROGENASE [NADP(+)]"/>
    <property type="match status" value="1"/>
</dbReference>
<evidence type="ECO:0000259" key="13">
    <source>
        <dbReference type="PROSITE" id="PS51379"/>
    </source>
</evidence>
<dbReference type="AlphaFoldDB" id="A0A1T5L3Q0"/>